<comment type="similarity">
    <text evidence="4">In the C-terminal section; belongs to the TrpB family.</text>
</comment>
<dbReference type="EC" id="4.2.1.20" evidence="6"/>
<dbReference type="PROSITE" id="PS00167">
    <property type="entry name" value="TRP_SYNTHASE_ALPHA"/>
    <property type="match status" value="1"/>
</dbReference>
<dbReference type="PROSITE" id="PS00168">
    <property type="entry name" value="TRP_SYNTHASE_BETA"/>
    <property type="match status" value="1"/>
</dbReference>
<dbReference type="InterPro" id="IPR023026">
    <property type="entry name" value="Trp_synth_beta/beta-like"/>
</dbReference>
<dbReference type="Pfam" id="PF00290">
    <property type="entry name" value="Trp_syntA"/>
    <property type="match status" value="2"/>
</dbReference>
<reference evidence="15" key="1">
    <citation type="submission" date="2014-11" db="EMBL/GenBank/DDBJ databases">
        <authorList>
            <person name="Otto D Thomas"/>
            <person name="Naeem Raeece"/>
        </authorList>
    </citation>
    <scope>NUCLEOTIDE SEQUENCE</scope>
</reference>
<evidence type="ECO:0000256" key="12">
    <source>
        <dbReference type="ARBA" id="ARBA00023239"/>
    </source>
</evidence>
<keyword evidence="8" id="KW-0028">Amino-acid biosynthesis</keyword>
<keyword evidence="11" id="KW-0057">Aromatic amino acid biosynthesis</keyword>
<evidence type="ECO:0000256" key="2">
    <source>
        <dbReference type="ARBA" id="ARBA00003365"/>
    </source>
</evidence>
<dbReference type="PANTHER" id="PTHR48077:SF3">
    <property type="entry name" value="TRYPTOPHAN SYNTHASE"/>
    <property type="match status" value="1"/>
</dbReference>
<dbReference type="InterPro" id="IPR006653">
    <property type="entry name" value="Trp_synth_b_CS"/>
</dbReference>
<dbReference type="InterPro" id="IPR006654">
    <property type="entry name" value="Trp_synth_beta"/>
</dbReference>
<evidence type="ECO:0000256" key="4">
    <source>
        <dbReference type="ARBA" id="ARBA00005761"/>
    </source>
</evidence>
<evidence type="ECO:0000256" key="5">
    <source>
        <dbReference type="ARBA" id="ARBA00006095"/>
    </source>
</evidence>
<dbReference type="AlphaFoldDB" id="A0A0G4I458"/>
<dbReference type="CDD" id="cd04724">
    <property type="entry name" value="Tryptophan_synthase_alpha"/>
    <property type="match status" value="1"/>
</dbReference>
<keyword evidence="10" id="KW-0663">Pyridoxal phosphate</keyword>
<dbReference type="Pfam" id="PF00291">
    <property type="entry name" value="PALP"/>
    <property type="match status" value="1"/>
</dbReference>
<dbReference type="InterPro" id="IPR001926">
    <property type="entry name" value="TrpB-like_PALP"/>
</dbReference>
<evidence type="ECO:0000256" key="1">
    <source>
        <dbReference type="ARBA" id="ARBA00001933"/>
    </source>
</evidence>
<comment type="similarity">
    <text evidence="5">In the N-terminal section; belongs to the TrpA family.</text>
</comment>
<accession>A0A0G4I458</accession>
<dbReference type="InterPro" id="IPR036052">
    <property type="entry name" value="TrpB-like_PALP_sf"/>
</dbReference>
<evidence type="ECO:0000256" key="7">
    <source>
        <dbReference type="ARBA" id="ARBA00018724"/>
    </source>
</evidence>
<evidence type="ECO:0000256" key="8">
    <source>
        <dbReference type="ARBA" id="ARBA00022605"/>
    </source>
</evidence>
<evidence type="ECO:0000256" key="11">
    <source>
        <dbReference type="ARBA" id="ARBA00023141"/>
    </source>
</evidence>
<comment type="cofactor">
    <cofactor evidence="1">
        <name>pyridoxal 5'-phosphate</name>
        <dbReference type="ChEBI" id="CHEBI:597326"/>
    </cofactor>
</comment>
<comment type="catalytic activity">
    <reaction evidence="13">
        <text>(1S,2R)-1-C-(indol-3-yl)glycerol 3-phosphate + L-serine = D-glyceraldehyde 3-phosphate + L-tryptophan + H2O</text>
        <dbReference type="Rhea" id="RHEA:10532"/>
        <dbReference type="ChEBI" id="CHEBI:15377"/>
        <dbReference type="ChEBI" id="CHEBI:33384"/>
        <dbReference type="ChEBI" id="CHEBI:57912"/>
        <dbReference type="ChEBI" id="CHEBI:58866"/>
        <dbReference type="ChEBI" id="CHEBI:59776"/>
        <dbReference type="EC" id="4.2.1.20"/>
    </reaction>
</comment>
<evidence type="ECO:0000256" key="10">
    <source>
        <dbReference type="ARBA" id="ARBA00022898"/>
    </source>
</evidence>
<evidence type="ECO:0000256" key="6">
    <source>
        <dbReference type="ARBA" id="ARBA00012043"/>
    </source>
</evidence>
<dbReference type="EMBL" id="CDMZ01005040">
    <property type="protein sequence ID" value="CEM51761.1"/>
    <property type="molecule type" value="Genomic_DNA"/>
</dbReference>
<dbReference type="InterPro" id="IPR002028">
    <property type="entry name" value="Trp_synthase_suA"/>
</dbReference>
<dbReference type="GO" id="GO:0005737">
    <property type="term" value="C:cytoplasm"/>
    <property type="evidence" value="ECO:0007669"/>
    <property type="project" value="TreeGrafter"/>
</dbReference>
<evidence type="ECO:0000256" key="9">
    <source>
        <dbReference type="ARBA" id="ARBA00022822"/>
    </source>
</evidence>
<dbReference type="InterPro" id="IPR011060">
    <property type="entry name" value="RibuloseP-bd_barrel"/>
</dbReference>
<dbReference type="HAMAP" id="MF_00133">
    <property type="entry name" value="Trp_synth_beta"/>
    <property type="match status" value="1"/>
</dbReference>
<proteinExistence type="inferred from homology"/>
<evidence type="ECO:0000256" key="13">
    <source>
        <dbReference type="ARBA" id="ARBA00049047"/>
    </source>
</evidence>
<dbReference type="NCBIfam" id="TIGR00262">
    <property type="entry name" value="trpA"/>
    <property type="match status" value="1"/>
</dbReference>
<organism evidence="15">
    <name type="scientific">Chromera velia CCMP2878</name>
    <dbReference type="NCBI Taxonomy" id="1169474"/>
    <lineage>
        <taxon>Eukaryota</taxon>
        <taxon>Sar</taxon>
        <taxon>Alveolata</taxon>
        <taxon>Colpodellida</taxon>
        <taxon>Chromeraceae</taxon>
        <taxon>Chromera</taxon>
    </lineage>
</organism>
<dbReference type="Gene3D" id="3.20.20.70">
    <property type="entry name" value="Aldolase class I"/>
    <property type="match status" value="1"/>
</dbReference>
<gene>
    <name evidence="15" type="ORF">Cvel_10839</name>
</gene>
<protein>
    <recommendedName>
        <fullName evidence="7">Tryptophan synthase</fullName>
        <ecNumber evidence="6">4.2.1.20</ecNumber>
    </recommendedName>
</protein>
<dbReference type="UniPathway" id="UPA00035">
    <property type="reaction ID" value="UER00044"/>
</dbReference>
<sequence length="754" mass="78825">MPISCLTDRFAKCKAEGKAAFVAYLTAGFDTRELTVDALLGLEEGGADVIEVGVPFSDPMADGPVIERAGNVALANGVKLADCFEFVKQARQKGLTIPVLLMTYLNPILSFGLEKCCEKARDSGVDGFIPVDLPHGEGQDDAFLSACKKFDISSVPLLSPTSGEDRIARVAATATSFIYCVSLTGVTGMKTNSDQLRGGEGGKEKALVDPFTAATAELGKTISFIKKHSDMPVAVGFGISKPENVKRVVDLGADGFVVGTAVVACVENTAGPPAAKVAALEALAKSLKAAASLPIATEEPAAKRLKANGTTEGSNGGAAIVNGGGKALGANVWCFGDFGGRYIPETLMHAHDELTKMYETAKADPSFATELDLLRRNYVGGPTPLYHAKRLTEHAGGAQIWFKREELAHTGAHKINNALGQALLAKKLGKQRIIAETGAGQHGVATATACALLGLECIVYMGAQDCERQKLNVFRMSMLGAKCIPVTSGSQTLKDAINEALRDWVTNIRTTHYIIGSAIGPHPFPDIVRDFQSIIGKEARAQMLNQGEFAPSAPGSGGHTIGPGKLPDVVVACVGGGSNAIGMFAGFLEDKDVELIGVEAGGAAGPPAEGSNEKAKHSATLSAGTPGVLHGNRTYLLQSSEGQIEETHSISAGLDYPGVGPQHAALKDAGRAKYVWATDSDALAALQMCSRLEGLIPALEPSHAVSYALKRAKEMRPDQIILVNLCGRGDKDMVQVAKHLGVDVSGSTGRDMKA</sequence>
<keyword evidence="12" id="KW-0456">Lyase</keyword>
<feature type="domain" description="Tryptophan synthase beta chain-like PALP" evidence="14">
    <location>
        <begin position="380"/>
        <end position="727"/>
    </location>
</feature>
<dbReference type="FunFam" id="3.40.50.1100:FF:000004">
    <property type="entry name" value="Tryptophan synthase beta chain"/>
    <property type="match status" value="1"/>
</dbReference>
<dbReference type="Gene3D" id="3.40.50.1100">
    <property type="match status" value="2"/>
</dbReference>
<dbReference type="GO" id="GO:0004834">
    <property type="term" value="F:tryptophan synthase activity"/>
    <property type="evidence" value="ECO:0007669"/>
    <property type="project" value="UniProtKB-EC"/>
</dbReference>
<name>A0A0G4I458_9ALVE</name>
<dbReference type="SUPFAM" id="SSF53686">
    <property type="entry name" value="Tryptophan synthase beta subunit-like PLP-dependent enzymes"/>
    <property type="match status" value="1"/>
</dbReference>
<dbReference type="InterPro" id="IPR013785">
    <property type="entry name" value="Aldolase_TIM"/>
</dbReference>
<keyword evidence="9" id="KW-0822">Tryptophan biosynthesis</keyword>
<evidence type="ECO:0000313" key="15">
    <source>
        <dbReference type="EMBL" id="CEM51761.1"/>
    </source>
</evidence>
<evidence type="ECO:0000259" key="14">
    <source>
        <dbReference type="Pfam" id="PF00291"/>
    </source>
</evidence>
<dbReference type="FunFam" id="3.20.20.70:FF:000037">
    <property type="entry name" value="Tryptophan synthase alpha chain"/>
    <property type="match status" value="1"/>
</dbReference>
<comment type="pathway">
    <text evidence="3">Amino-acid biosynthesis; L-tryptophan biosynthesis; L-tryptophan from chorismate: step 5/5.</text>
</comment>
<dbReference type="SUPFAM" id="SSF51366">
    <property type="entry name" value="Ribulose-phoshate binding barrel"/>
    <property type="match status" value="1"/>
</dbReference>
<dbReference type="FunFam" id="3.40.50.1100:FF:000001">
    <property type="entry name" value="Tryptophan synthase beta chain"/>
    <property type="match status" value="1"/>
</dbReference>
<dbReference type="PANTHER" id="PTHR48077">
    <property type="entry name" value="TRYPTOPHAN SYNTHASE-RELATED"/>
    <property type="match status" value="1"/>
</dbReference>
<evidence type="ECO:0000256" key="3">
    <source>
        <dbReference type="ARBA" id="ARBA00004733"/>
    </source>
</evidence>
<dbReference type="NCBIfam" id="TIGR00263">
    <property type="entry name" value="trpB"/>
    <property type="match status" value="1"/>
</dbReference>
<dbReference type="HAMAP" id="MF_00131">
    <property type="entry name" value="Trp_synth_alpha"/>
    <property type="match status" value="1"/>
</dbReference>
<comment type="function">
    <text evidence="2">The alpha subunit is responsible for the aldol cleavage of indoleglycerol phosphate to indole and glyceraldehyde 3-phosphate.</text>
</comment>
<dbReference type="CDD" id="cd06446">
    <property type="entry name" value="Trp-synth_B"/>
    <property type="match status" value="1"/>
</dbReference>
<dbReference type="InterPro" id="IPR018204">
    <property type="entry name" value="Trp_synthase_alpha_AS"/>
</dbReference>
<dbReference type="VEuPathDB" id="CryptoDB:Cvel_10839"/>